<dbReference type="EMBL" id="JADGJH010000871">
    <property type="protein sequence ID" value="KAJ3121570.1"/>
    <property type="molecule type" value="Genomic_DNA"/>
</dbReference>
<evidence type="ECO:0000256" key="3">
    <source>
        <dbReference type="ARBA" id="ARBA00006218"/>
    </source>
</evidence>
<dbReference type="GO" id="GO:0048193">
    <property type="term" value="P:Golgi vesicle transport"/>
    <property type="evidence" value="ECO:0007669"/>
    <property type="project" value="InterPro"/>
</dbReference>
<dbReference type="InterPro" id="IPR024096">
    <property type="entry name" value="NO_sig/Golgi_transp_ligand-bd"/>
</dbReference>
<dbReference type="Gene3D" id="3.30.1380.20">
    <property type="entry name" value="Trafficking protein particle complex subunit 3"/>
    <property type="match status" value="1"/>
</dbReference>
<evidence type="ECO:0000256" key="4">
    <source>
        <dbReference type="ARBA" id="ARBA00022448"/>
    </source>
</evidence>
<evidence type="ECO:0000256" key="1">
    <source>
        <dbReference type="ARBA" id="ARBA00004222"/>
    </source>
</evidence>
<dbReference type="CDD" id="cd14942">
    <property type="entry name" value="TRAPPC3_bet3"/>
    <property type="match status" value="1"/>
</dbReference>
<protein>
    <submittedName>
        <fullName evidence="8">Transport protein particle 22 kDa subunit</fullName>
    </submittedName>
</protein>
<comment type="subcellular location">
    <subcellularLocation>
        <location evidence="2">Endoplasmic reticulum</location>
    </subcellularLocation>
    <subcellularLocation>
        <location evidence="1">Golgi apparatus</location>
        <location evidence="1">cis-Golgi network</location>
    </subcellularLocation>
</comment>
<gene>
    <name evidence="8" type="primary">BET3</name>
    <name evidence="8" type="ORF">HK100_012329</name>
</gene>
<dbReference type="Proteomes" id="UP001211907">
    <property type="component" value="Unassembled WGS sequence"/>
</dbReference>
<evidence type="ECO:0000256" key="7">
    <source>
        <dbReference type="ARBA" id="ARBA00023034"/>
    </source>
</evidence>
<dbReference type="PIRSF" id="PIRSF018293">
    <property type="entry name" value="TRAPP_I_complex_Bet3"/>
    <property type="match status" value="1"/>
</dbReference>
<dbReference type="Pfam" id="PF04051">
    <property type="entry name" value="TRAPP"/>
    <property type="match status" value="1"/>
</dbReference>
<keyword evidence="9" id="KW-1185">Reference proteome</keyword>
<keyword evidence="4" id="KW-0813">Transport</keyword>
<dbReference type="GO" id="GO:0005794">
    <property type="term" value="C:Golgi apparatus"/>
    <property type="evidence" value="ECO:0007669"/>
    <property type="project" value="UniProtKB-SubCell"/>
</dbReference>
<organism evidence="8 9">
    <name type="scientific">Physocladia obscura</name>
    <dbReference type="NCBI Taxonomy" id="109957"/>
    <lineage>
        <taxon>Eukaryota</taxon>
        <taxon>Fungi</taxon>
        <taxon>Fungi incertae sedis</taxon>
        <taxon>Chytridiomycota</taxon>
        <taxon>Chytridiomycota incertae sedis</taxon>
        <taxon>Chytridiomycetes</taxon>
        <taxon>Chytridiales</taxon>
        <taxon>Chytriomycetaceae</taxon>
        <taxon>Physocladia</taxon>
    </lineage>
</organism>
<sequence length="217" mass="23759">MQGTPITTKASFPTTSTAAAARAKQTGDDIWRNRTDKINAELFALTYGSLVATLVKDYEDYAEVNTQLDKMGYNIGVRLIEEFLAKSSLPKCGTFVETADVISKIGFKMFLGITPTITNWSADTKEFSIIIDENPLSEFVELPDDALLPPPASTGGSAATGLWYSNILCGVLRGALEMVLLQVDVFFVSDVLRHDDATEIRVRLVRILDEDVPASDE</sequence>
<keyword evidence="6" id="KW-0931">ER-Golgi transport</keyword>
<comment type="caution">
    <text evidence="8">The sequence shown here is derived from an EMBL/GenBank/DDBJ whole genome shotgun (WGS) entry which is preliminary data.</text>
</comment>
<keyword evidence="7" id="KW-0333">Golgi apparatus</keyword>
<proteinExistence type="inferred from homology"/>
<dbReference type="AlphaFoldDB" id="A0AAD5SZY1"/>
<dbReference type="GO" id="GO:0030008">
    <property type="term" value="C:TRAPP complex"/>
    <property type="evidence" value="ECO:0007669"/>
    <property type="project" value="InterPro"/>
</dbReference>
<dbReference type="FunFam" id="3.30.1380.20:FF:000001">
    <property type="entry name" value="Trafficking protein particle complex subunit BET3"/>
    <property type="match status" value="1"/>
</dbReference>
<dbReference type="GO" id="GO:0016236">
    <property type="term" value="P:macroautophagy"/>
    <property type="evidence" value="ECO:0007669"/>
    <property type="project" value="UniProtKB-ARBA"/>
</dbReference>
<dbReference type="InterPro" id="IPR007194">
    <property type="entry name" value="TRAPP_component"/>
</dbReference>
<dbReference type="InterPro" id="IPR016721">
    <property type="entry name" value="Bet3"/>
</dbReference>
<comment type="similarity">
    <text evidence="3">Belongs to the TRAPP small subunits family. BET3 subfamily.</text>
</comment>
<evidence type="ECO:0000256" key="2">
    <source>
        <dbReference type="ARBA" id="ARBA00004240"/>
    </source>
</evidence>
<evidence type="ECO:0000313" key="9">
    <source>
        <dbReference type="Proteomes" id="UP001211907"/>
    </source>
</evidence>
<evidence type="ECO:0000256" key="6">
    <source>
        <dbReference type="ARBA" id="ARBA00022892"/>
    </source>
</evidence>
<reference evidence="8" key="1">
    <citation type="submission" date="2020-05" db="EMBL/GenBank/DDBJ databases">
        <title>Phylogenomic resolution of chytrid fungi.</title>
        <authorList>
            <person name="Stajich J.E."/>
            <person name="Amses K."/>
            <person name="Simmons R."/>
            <person name="Seto K."/>
            <person name="Myers J."/>
            <person name="Bonds A."/>
            <person name="Quandt C.A."/>
            <person name="Barry K."/>
            <person name="Liu P."/>
            <person name="Grigoriev I."/>
            <person name="Longcore J.E."/>
            <person name="James T.Y."/>
        </authorList>
    </citation>
    <scope>NUCLEOTIDE SEQUENCE</scope>
    <source>
        <strain evidence="8">JEL0513</strain>
    </source>
</reference>
<dbReference type="PANTHER" id="PTHR13048">
    <property type="entry name" value="TRAFFICKING PROTEIN PARTICLE COMPLEX SUBUNIT 3"/>
    <property type="match status" value="1"/>
</dbReference>
<evidence type="ECO:0000313" key="8">
    <source>
        <dbReference type="EMBL" id="KAJ3121570.1"/>
    </source>
</evidence>
<name>A0AAD5SZY1_9FUNG</name>
<dbReference type="SUPFAM" id="SSF111126">
    <property type="entry name" value="Ligand-binding domain in the NO signalling and Golgi transport"/>
    <property type="match status" value="1"/>
</dbReference>
<dbReference type="GO" id="GO:0005783">
    <property type="term" value="C:endoplasmic reticulum"/>
    <property type="evidence" value="ECO:0007669"/>
    <property type="project" value="UniProtKB-SubCell"/>
</dbReference>
<keyword evidence="5" id="KW-0256">Endoplasmic reticulum</keyword>
<evidence type="ECO:0000256" key="5">
    <source>
        <dbReference type="ARBA" id="ARBA00022824"/>
    </source>
</evidence>
<accession>A0AAD5SZY1</accession>